<proteinExistence type="predicted"/>
<evidence type="ECO:0000313" key="1">
    <source>
        <dbReference type="EMBL" id="OHV40282.1"/>
    </source>
</evidence>
<comment type="caution">
    <text evidence="1">The sequence shown here is derived from an EMBL/GenBank/DDBJ whole genome shotgun (WGS) entry which is preliminary data.</text>
</comment>
<reference evidence="2" key="1">
    <citation type="submission" date="2016-07" db="EMBL/GenBank/DDBJ databases">
        <title>Sequence Frankia sp. strain CcI1.17.</title>
        <authorList>
            <person name="Ghodhbane-Gtari F."/>
            <person name="Swanson E."/>
            <person name="Gueddou A."/>
            <person name="Morris K."/>
            <person name="Hezbri K."/>
            <person name="Ktari A."/>
            <person name="Nouioui I."/>
            <person name="Abebe-Akele F."/>
            <person name="Simpson S."/>
            <person name="Thomas K."/>
            <person name="Gtari M."/>
            <person name="Tisa L.S."/>
            <person name="Hurst S."/>
        </authorList>
    </citation>
    <scope>NUCLEOTIDE SEQUENCE [LARGE SCALE GENOMIC DNA]</scope>
    <source>
        <strain evidence="2">Cc1.17</strain>
    </source>
</reference>
<organism evidence="1 2">
    <name type="scientific">Parafrankia colletiae</name>
    <dbReference type="NCBI Taxonomy" id="573497"/>
    <lineage>
        <taxon>Bacteria</taxon>
        <taxon>Bacillati</taxon>
        <taxon>Actinomycetota</taxon>
        <taxon>Actinomycetes</taxon>
        <taxon>Frankiales</taxon>
        <taxon>Frankiaceae</taxon>
        <taxon>Parafrankia</taxon>
    </lineage>
</organism>
<gene>
    <name evidence="1" type="ORF">CC117_14050</name>
</gene>
<dbReference type="AlphaFoldDB" id="A0A1S1R4S4"/>
<dbReference type="SUPFAM" id="SSF51679">
    <property type="entry name" value="Bacterial luciferase-like"/>
    <property type="match status" value="1"/>
</dbReference>
<dbReference type="Gene3D" id="3.20.20.30">
    <property type="entry name" value="Luciferase-like domain"/>
    <property type="match status" value="1"/>
</dbReference>
<sequence>MPLGVLDLVPISSGESVADSLRNTLDLARHADRLGYHRYLGHRAPPGPEHRRVVVDAFITTRWPKGEVLPAF</sequence>
<dbReference type="InterPro" id="IPR036661">
    <property type="entry name" value="Luciferase-like_sf"/>
</dbReference>
<dbReference type="CDD" id="cd00347">
    <property type="entry name" value="Flavin_utilizing_monoxygenases"/>
    <property type="match status" value="1"/>
</dbReference>
<evidence type="ECO:0000313" key="2">
    <source>
        <dbReference type="Proteomes" id="UP000179627"/>
    </source>
</evidence>
<dbReference type="GO" id="GO:0016705">
    <property type="term" value="F:oxidoreductase activity, acting on paired donors, with incorporation or reduction of molecular oxygen"/>
    <property type="evidence" value="ECO:0007669"/>
    <property type="project" value="InterPro"/>
</dbReference>
<dbReference type="Proteomes" id="UP000179627">
    <property type="component" value="Unassembled WGS sequence"/>
</dbReference>
<protein>
    <submittedName>
        <fullName evidence="1">Uncharacterized protein</fullName>
    </submittedName>
</protein>
<keyword evidence="2" id="KW-1185">Reference proteome</keyword>
<accession>A0A1S1R4S4</accession>
<name>A0A1S1R4S4_9ACTN</name>
<dbReference type="EMBL" id="MBLM01000080">
    <property type="protein sequence ID" value="OHV40282.1"/>
    <property type="molecule type" value="Genomic_DNA"/>
</dbReference>